<sequence length="203" mass="22088">MGTTTGRMPCVIRPLQQRPGGLADRQNRQSPGQDAAKLRMARSLPCPGYKLVRVLTGPVPLPPPAPRVVCVLSPPPPPTVVSDKPPHYRRHYFPAVILQLPSARLCLLALIPLSISIVPVIRCSPAIRSSSAPSSAFGACARAVLFSSSSRASRSLLLVRHRGTRLNLVASDRSLPWPTRQFLGLSPGFVRPNPPLEEMFRRC</sequence>
<gene>
    <name evidence="2" type="ORF">T310_2038</name>
</gene>
<reference evidence="2 3" key="1">
    <citation type="submission" date="2015-04" db="EMBL/GenBank/DDBJ databases">
        <authorList>
            <person name="Heijne W.H."/>
            <person name="Fedorova N.D."/>
            <person name="Nierman W.C."/>
            <person name="Vollebregt A.W."/>
            <person name="Zhao Z."/>
            <person name="Wu L."/>
            <person name="Kumar M."/>
            <person name="Stam H."/>
            <person name="van den Berg M.A."/>
            <person name="Pel H.J."/>
        </authorList>
    </citation>
    <scope>NUCLEOTIDE SEQUENCE [LARGE SCALE GENOMIC DNA]</scope>
    <source>
        <strain evidence="2 3">CBS 393.64</strain>
    </source>
</reference>
<keyword evidence="3" id="KW-1185">Reference proteome</keyword>
<name>A0A0F4Z1G8_RASE3</name>
<dbReference type="AlphaFoldDB" id="A0A0F4Z1G8"/>
<evidence type="ECO:0000313" key="2">
    <source>
        <dbReference type="EMBL" id="KKA23946.1"/>
    </source>
</evidence>
<evidence type="ECO:0000256" key="1">
    <source>
        <dbReference type="SAM" id="MobiDB-lite"/>
    </source>
</evidence>
<accession>A0A0F4Z1G8</accession>
<evidence type="ECO:0000313" key="3">
    <source>
        <dbReference type="Proteomes" id="UP000053958"/>
    </source>
</evidence>
<dbReference type="Proteomes" id="UP000053958">
    <property type="component" value="Unassembled WGS sequence"/>
</dbReference>
<proteinExistence type="predicted"/>
<comment type="caution">
    <text evidence="2">The sequence shown here is derived from an EMBL/GenBank/DDBJ whole genome shotgun (WGS) entry which is preliminary data.</text>
</comment>
<dbReference type="EMBL" id="LASV01000081">
    <property type="protein sequence ID" value="KKA23946.1"/>
    <property type="molecule type" value="Genomic_DNA"/>
</dbReference>
<dbReference type="RefSeq" id="XP_013330558.1">
    <property type="nucleotide sequence ID" value="XM_013475104.1"/>
</dbReference>
<feature type="region of interest" description="Disordered" evidence="1">
    <location>
        <begin position="1"/>
        <end position="35"/>
    </location>
</feature>
<dbReference type="GeneID" id="25314389"/>
<organism evidence="2 3">
    <name type="scientific">Rasamsonia emersonii (strain ATCC 16479 / CBS 393.64 / IMI 116815)</name>
    <dbReference type="NCBI Taxonomy" id="1408163"/>
    <lineage>
        <taxon>Eukaryota</taxon>
        <taxon>Fungi</taxon>
        <taxon>Dikarya</taxon>
        <taxon>Ascomycota</taxon>
        <taxon>Pezizomycotina</taxon>
        <taxon>Eurotiomycetes</taxon>
        <taxon>Eurotiomycetidae</taxon>
        <taxon>Eurotiales</taxon>
        <taxon>Trichocomaceae</taxon>
        <taxon>Rasamsonia</taxon>
    </lineage>
</organism>
<protein>
    <submittedName>
        <fullName evidence="2">Uncharacterized protein</fullName>
    </submittedName>
</protein>